<feature type="domain" description="EF-hand" evidence="5">
    <location>
        <begin position="102"/>
        <end position="137"/>
    </location>
</feature>
<dbReference type="GO" id="GO:0007229">
    <property type="term" value="P:integrin-mediated signaling pathway"/>
    <property type="evidence" value="ECO:0007669"/>
    <property type="project" value="UniProtKB-KW"/>
</dbReference>
<dbReference type="EMBL" id="MTYJ01000091">
    <property type="protein sequence ID" value="OQV15322.1"/>
    <property type="molecule type" value="Genomic_DNA"/>
</dbReference>
<evidence type="ECO:0000313" key="7">
    <source>
        <dbReference type="Proteomes" id="UP000192578"/>
    </source>
</evidence>
<dbReference type="GO" id="GO:0005509">
    <property type="term" value="F:calcium ion binding"/>
    <property type="evidence" value="ECO:0007669"/>
    <property type="project" value="InterPro"/>
</dbReference>
<dbReference type="Gene3D" id="1.10.238.10">
    <property type="entry name" value="EF-hand"/>
    <property type="match status" value="2"/>
</dbReference>
<keyword evidence="2" id="KW-0677">Repeat</keyword>
<dbReference type="FunFam" id="1.10.238.10:FF:000035">
    <property type="entry name" value="Calcium and integrin-binding family member 2"/>
    <property type="match status" value="1"/>
</dbReference>
<dbReference type="Proteomes" id="UP000192578">
    <property type="component" value="Unassembled WGS sequence"/>
</dbReference>
<dbReference type="PANTHER" id="PTHR45791:SF1">
    <property type="entry name" value="CALCIUM AND INTEGRIN BINDING FAMILY MEMBER 1"/>
    <property type="match status" value="1"/>
</dbReference>
<evidence type="ECO:0000259" key="5">
    <source>
        <dbReference type="PROSITE" id="PS50222"/>
    </source>
</evidence>
<dbReference type="OrthoDB" id="114727at2759"/>
<dbReference type="PROSITE" id="PS50222">
    <property type="entry name" value="EF_HAND_2"/>
    <property type="match status" value="1"/>
</dbReference>
<keyword evidence="7" id="KW-1185">Reference proteome</keyword>
<dbReference type="InterPro" id="IPR002048">
    <property type="entry name" value="EF_hand_dom"/>
</dbReference>
<dbReference type="InterPro" id="IPR018247">
    <property type="entry name" value="EF_Hand_1_Ca_BS"/>
</dbReference>
<evidence type="ECO:0000256" key="3">
    <source>
        <dbReference type="ARBA" id="ARBA00022837"/>
    </source>
</evidence>
<comment type="caution">
    <text evidence="6">The sequence shown here is derived from an EMBL/GenBank/DDBJ whole genome shotgun (WGS) entry which is preliminary data.</text>
</comment>
<accession>A0A1W0WJI9</accession>
<name>A0A1W0WJI9_HYPEX</name>
<dbReference type="InterPro" id="IPR011992">
    <property type="entry name" value="EF-hand-dom_pair"/>
</dbReference>
<proteinExistence type="predicted"/>
<reference evidence="7" key="1">
    <citation type="submission" date="2017-01" db="EMBL/GenBank/DDBJ databases">
        <title>Comparative genomics of anhydrobiosis in the tardigrade Hypsibius dujardini.</title>
        <authorList>
            <person name="Yoshida Y."/>
            <person name="Koutsovoulos G."/>
            <person name="Laetsch D."/>
            <person name="Stevens L."/>
            <person name="Kumar S."/>
            <person name="Horikawa D."/>
            <person name="Ishino K."/>
            <person name="Komine S."/>
            <person name="Tomita M."/>
            <person name="Blaxter M."/>
            <person name="Arakawa K."/>
        </authorList>
    </citation>
    <scope>NUCLEOTIDE SEQUENCE [LARGE SCALE GENOMIC DNA]</scope>
    <source>
        <strain evidence="7">Z151</strain>
    </source>
</reference>
<keyword evidence="3" id="KW-0106">Calcium</keyword>
<dbReference type="Pfam" id="PF13499">
    <property type="entry name" value="EF-hand_7"/>
    <property type="match status" value="1"/>
</dbReference>
<dbReference type="AlphaFoldDB" id="A0A1W0WJI9"/>
<sequence length="190" mass="22171">MGANTSKLPDQDIRDYQDLTYLSKAEILRAYKRMQEEVAKAGRDPHQPTNMYLTFKEFHRMKEMEFNPFADRICHVFSSKGDDCLTFEDFLDMVSVFSESASKSIKTAYAFKIYDFNDDGLLEETDLAELIRRITNPSEISGLRSDEIYEIVRFILLEADLDENKYISLTEFELVVSKSPDFVKTFCIRF</sequence>
<keyword evidence="4" id="KW-0460">Magnesium</keyword>
<dbReference type="GO" id="GO:0000287">
    <property type="term" value="F:magnesium ion binding"/>
    <property type="evidence" value="ECO:0007669"/>
    <property type="project" value="TreeGrafter"/>
</dbReference>
<evidence type="ECO:0000256" key="4">
    <source>
        <dbReference type="ARBA" id="ARBA00022842"/>
    </source>
</evidence>
<dbReference type="InterPro" id="IPR051433">
    <property type="entry name" value="CIBP"/>
</dbReference>
<dbReference type="PANTHER" id="PTHR45791">
    <property type="entry name" value="CALCIUM AND INTEGRIN BINDING FAMILY MEMBER 2"/>
    <property type="match status" value="1"/>
</dbReference>
<keyword evidence="1" id="KW-0479">Metal-binding</keyword>
<evidence type="ECO:0000256" key="1">
    <source>
        <dbReference type="ARBA" id="ARBA00022723"/>
    </source>
</evidence>
<organism evidence="6 7">
    <name type="scientific">Hypsibius exemplaris</name>
    <name type="common">Freshwater tardigrade</name>
    <dbReference type="NCBI Taxonomy" id="2072580"/>
    <lineage>
        <taxon>Eukaryota</taxon>
        <taxon>Metazoa</taxon>
        <taxon>Ecdysozoa</taxon>
        <taxon>Tardigrada</taxon>
        <taxon>Eutardigrada</taxon>
        <taxon>Parachela</taxon>
        <taxon>Hypsibioidea</taxon>
        <taxon>Hypsibiidae</taxon>
        <taxon>Hypsibius</taxon>
    </lineage>
</organism>
<evidence type="ECO:0000256" key="2">
    <source>
        <dbReference type="ARBA" id="ARBA00022737"/>
    </source>
</evidence>
<dbReference type="SUPFAM" id="SSF47473">
    <property type="entry name" value="EF-hand"/>
    <property type="match status" value="1"/>
</dbReference>
<keyword evidence="6" id="KW-0401">Integrin</keyword>
<gene>
    <name evidence="6" type="ORF">BV898_10548</name>
</gene>
<protein>
    <submittedName>
        <fullName evidence="6">Calcium and integrin-binding protein 1</fullName>
    </submittedName>
</protein>
<dbReference type="PROSITE" id="PS00018">
    <property type="entry name" value="EF_HAND_1"/>
    <property type="match status" value="2"/>
</dbReference>
<evidence type="ECO:0000313" key="6">
    <source>
        <dbReference type="EMBL" id="OQV15322.1"/>
    </source>
</evidence>